<gene>
    <name evidence="1" type="ORF">ACIPUP_08200</name>
</gene>
<name>A0ABW8G8Y1_9GAMM</name>
<evidence type="ECO:0000313" key="2">
    <source>
        <dbReference type="Proteomes" id="UP001617689"/>
    </source>
</evidence>
<dbReference type="EMBL" id="JBIXLL010000003">
    <property type="protein sequence ID" value="MFJ5429135.1"/>
    <property type="molecule type" value="Genomic_DNA"/>
</dbReference>
<protein>
    <submittedName>
        <fullName evidence="1">Uncharacterized protein</fullName>
    </submittedName>
</protein>
<evidence type="ECO:0000313" key="1">
    <source>
        <dbReference type="EMBL" id="MFJ5429135.1"/>
    </source>
</evidence>
<reference evidence="1 2" key="1">
    <citation type="submission" date="2024-10" db="EMBL/GenBank/DDBJ databases">
        <authorList>
            <person name="Lu C.-H."/>
        </authorList>
    </citation>
    <scope>NUCLEOTIDE SEQUENCE [LARGE SCALE GENOMIC DNA]</scope>
    <source>
        <strain evidence="1 2">22ZTDG03-2</strain>
    </source>
</reference>
<keyword evidence="2" id="KW-1185">Reference proteome</keyword>
<accession>A0ABW8G8Y1</accession>
<proteinExistence type="predicted"/>
<dbReference type="RefSeq" id="WP_400395303.1">
    <property type="nucleotide sequence ID" value="NZ_JBIXLL010000003.1"/>
</dbReference>
<organism evidence="1 2">
    <name type="scientific">Pectobacterium actinidiae</name>
    <dbReference type="NCBI Taxonomy" id="1507808"/>
    <lineage>
        <taxon>Bacteria</taxon>
        <taxon>Pseudomonadati</taxon>
        <taxon>Pseudomonadota</taxon>
        <taxon>Gammaproteobacteria</taxon>
        <taxon>Enterobacterales</taxon>
        <taxon>Pectobacteriaceae</taxon>
        <taxon>Pectobacterium</taxon>
    </lineage>
</organism>
<dbReference type="Proteomes" id="UP001617689">
    <property type="component" value="Unassembled WGS sequence"/>
</dbReference>
<sequence length="105" mass="12097">MRSQSWLILGDIDKKSDSVIMTLNDFYVTKITIKLNFVILITKKEINVIPVMGRMRKWGEAYKRKRPSFLNLKGGNDGLLNKGNQRKAVALIQTLRQRKSSGFKK</sequence>
<comment type="caution">
    <text evidence="1">The sequence shown here is derived from an EMBL/GenBank/DDBJ whole genome shotgun (WGS) entry which is preliminary data.</text>
</comment>